<keyword evidence="3" id="KW-1185">Reference proteome</keyword>
<protein>
    <recommendedName>
        <fullName evidence="4">DUF3617 family protein</fullName>
    </recommendedName>
</protein>
<evidence type="ECO:0008006" key="4">
    <source>
        <dbReference type="Google" id="ProtNLM"/>
    </source>
</evidence>
<dbReference type="OrthoDB" id="8237728at2"/>
<evidence type="ECO:0000313" key="2">
    <source>
        <dbReference type="EMBL" id="OAF12989.1"/>
    </source>
</evidence>
<accession>A0A176Z1B4</accession>
<comment type="caution">
    <text evidence="2">The sequence shown here is derived from an EMBL/GenBank/DDBJ whole genome shotgun (WGS) entry which is preliminary data.</text>
</comment>
<dbReference type="AlphaFoldDB" id="A0A176Z1B4"/>
<feature type="chain" id="PRO_5008055299" description="DUF3617 family protein" evidence="1">
    <location>
        <begin position="30"/>
        <end position="136"/>
    </location>
</feature>
<evidence type="ECO:0000313" key="3">
    <source>
        <dbReference type="Proteomes" id="UP000076959"/>
    </source>
</evidence>
<evidence type="ECO:0000256" key="1">
    <source>
        <dbReference type="SAM" id="SignalP"/>
    </source>
</evidence>
<keyword evidence="1" id="KW-0732">Signal</keyword>
<reference evidence="2 3" key="1">
    <citation type="submission" date="2016-03" db="EMBL/GenBank/DDBJ databases">
        <title>Draft Genome Sequence of the Strain BR 10245 (Bradyrhizobium sp.) isolated from nodules of Centrolobium paraense.</title>
        <authorList>
            <person name="Simoes-Araujo J.L.Sr."/>
            <person name="Barauna A.C."/>
            <person name="Silva K."/>
            <person name="Zilli J.E."/>
        </authorList>
    </citation>
    <scope>NUCLEOTIDE SEQUENCE [LARGE SCALE GENOMIC DNA]</scope>
    <source>
        <strain evidence="2 3">BR 10245</strain>
    </source>
</reference>
<dbReference type="EMBL" id="LUUB01000038">
    <property type="protein sequence ID" value="OAF12989.1"/>
    <property type="molecule type" value="Genomic_DNA"/>
</dbReference>
<sequence>MSPTSGGCVMRKAIPLVILIAISSQAAIADVKRHGSIPETLQGSWAMSADACKIADKSAVALAAKTYTGPAGNCTVMWVSETAGPHGALYSARLRCPNEDTQQKWSETNLVIRPDDTNQISVGPDFGSLKTYQRCR</sequence>
<gene>
    <name evidence="2" type="ORF">AYJ54_45450</name>
</gene>
<organism evidence="2 3">
    <name type="scientific">Bradyrhizobium centrolobii</name>
    <dbReference type="NCBI Taxonomy" id="1505087"/>
    <lineage>
        <taxon>Bacteria</taxon>
        <taxon>Pseudomonadati</taxon>
        <taxon>Pseudomonadota</taxon>
        <taxon>Alphaproteobacteria</taxon>
        <taxon>Hyphomicrobiales</taxon>
        <taxon>Nitrobacteraceae</taxon>
        <taxon>Bradyrhizobium</taxon>
    </lineage>
</organism>
<dbReference type="Proteomes" id="UP000076959">
    <property type="component" value="Unassembled WGS sequence"/>
</dbReference>
<name>A0A176Z1B4_9BRAD</name>
<dbReference type="STRING" id="1505087.AYJ54_45450"/>
<feature type="signal peptide" evidence="1">
    <location>
        <begin position="1"/>
        <end position="29"/>
    </location>
</feature>
<proteinExistence type="predicted"/>
<dbReference type="RefSeq" id="WP_063698588.1">
    <property type="nucleotide sequence ID" value="NZ_LUUB01000038.1"/>
</dbReference>